<dbReference type="Pfam" id="PF25209">
    <property type="entry name" value="Phage_capsid_4"/>
    <property type="match status" value="1"/>
</dbReference>
<organism evidence="1 2">
    <name type="scientific">Roseiconus lacunae</name>
    <dbReference type="NCBI Taxonomy" id="2605694"/>
    <lineage>
        <taxon>Bacteria</taxon>
        <taxon>Pseudomonadati</taxon>
        <taxon>Planctomycetota</taxon>
        <taxon>Planctomycetia</taxon>
        <taxon>Pirellulales</taxon>
        <taxon>Pirellulaceae</taxon>
        <taxon>Roseiconus</taxon>
    </lineage>
</organism>
<gene>
    <name evidence="1" type="ORF">QTN89_04510</name>
</gene>
<evidence type="ECO:0000313" key="1">
    <source>
        <dbReference type="EMBL" id="MDM4014682.1"/>
    </source>
</evidence>
<dbReference type="RefSeq" id="WP_289162362.1">
    <property type="nucleotide sequence ID" value="NZ_JASZZN010000003.1"/>
</dbReference>
<name>A0ABT7PDV9_9BACT</name>
<accession>A0ABT7PDV9</accession>
<evidence type="ECO:0000313" key="2">
    <source>
        <dbReference type="Proteomes" id="UP001239462"/>
    </source>
</evidence>
<reference evidence="1 2" key="1">
    <citation type="submission" date="2023-06" db="EMBL/GenBank/DDBJ databases">
        <title>Roseiconus lacunae JC819 isolated from Gulf of Mannar region, Tamil Nadu.</title>
        <authorList>
            <person name="Pk S."/>
            <person name="Ch S."/>
            <person name="Ch V.R."/>
        </authorList>
    </citation>
    <scope>NUCLEOTIDE SEQUENCE [LARGE SCALE GENOMIC DNA]</scope>
    <source>
        <strain evidence="1 2">JC819</strain>
    </source>
</reference>
<dbReference type="Proteomes" id="UP001239462">
    <property type="component" value="Unassembled WGS sequence"/>
</dbReference>
<dbReference type="EMBL" id="JASZZN010000003">
    <property type="protein sequence ID" value="MDM4014682.1"/>
    <property type="molecule type" value="Genomic_DNA"/>
</dbReference>
<protein>
    <submittedName>
        <fullName evidence="1">Mu-like prophage major head subunit gpT family protein</fullName>
    </submittedName>
</protein>
<comment type="caution">
    <text evidence="1">The sequence shown here is derived from an EMBL/GenBank/DDBJ whole genome shotgun (WGS) entry which is preliminary data.</text>
</comment>
<keyword evidence="2" id="KW-1185">Reference proteome</keyword>
<proteinExistence type="predicted"/>
<sequence>MPALSMMSTKKYFKVLEAAACMTARLPGVEDQYEDEILQAAKDNFRYGIGLKELLMEAARKNGYLNSRSSVIEVEAQQYAFGINARFSTISIGETLANVANKFVMRGWDSVDKTPLRIAKIRPVTDFKQISTVSLFGYIEFEQVGPAGTIPHGTLGNTAYSNKADTYAKMLAITRTDIINDDIGALTTVPQKLGRGSALKLNALFWTKFLDNSAFFTSGRNNVSTDTGQLSLIGLEQANAIFEAQKDPNDDPLGVRPEILLVPTELRSTAGTLMNSEKIKGSTDGPDGNPWKDRFRVESSPYMSDSNYTGNSTSAWYLLADPEVLPVVEIAALGGRVEPIIEQADAAFSYLGIQMRGYSDIGVEMQEYRGGVRADGSTAD</sequence>